<dbReference type="NCBIfam" id="TIGR00254">
    <property type="entry name" value="GGDEF"/>
    <property type="match status" value="1"/>
</dbReference>
<dbReference type="SUPFAM" id="SSF55073">
    <property type="entry name" value="Nucleotide cyclase"/>
    <property type="match status" value="1"/>
</dbReference>
<evidence type="ECO:0000313" key="7">
    <source>
        <dbReference type="Proteomes" id="UP000640426"/>
    </source>
</evidence>
<dbReference type="Gene3D" id="3.30.70.270">
    <property type="match status" value="1"/>
</dbReference>
<dbReference type="InterPro" id="IPR000160">
    <property type="entry name" value="GGDEF_dom"/>
</dbReference>
<name>A0ABS0XQX2_9SPHN</name>
<comment type="caution">
    <text evidence="6">The sequence shown here is derived from an EMBL/GenBank/DDBJ whole genome shotgun (WGS) entry which is preliminary data.</text>
</comment>
<sequence length="567" mass="61899">MMGRVTRLVFWGWLTLLACAVTAGPATASTSLSVCMIRAAPGMTPQALFVDPGRFDCVTPQKHFGRGDFWLLSQPLPDLTADHPPFSVRFAGMWRERTTLYTLYADGAIERSSFTSRTTGQFLRPGGMIRMPLAERAAPPVRLLWHIRGAGNMRGVLVEPTLVDRPEGDRTELLFAIFYASFAGMAVALIVYNLALWAALRQGFQPVYCLMLLSLICYSIMSSGAIGLWWPGIDNELRLRLAGFFLGTSGASVLLFARFFFERRVFAGWLAWATDLVMVALVGSTAIFALLAPWHINALDNAVTISFLLLAIVVLAILVQAWRRRSNYLWLFAIAWGVPIVMGCFRIASSFGLVRWHIWTDHSTILAMALEAVLSSLGIAYRIRLLSRERDQAREQEVVARELADVDPLTGLFNRRAFLRQAIGRPGAQTLLIADLDHFKHINETIGHDGGDEVLRSFARALSAAVPAGALVARIGGEEFAVVGDADAGAGAGAGPGIDGPAILHALRHARMPFDLTVTCSIGTCTGPLLREADWKALYRDADRALYAAKAAGRDRARDATTSPVAA</sequence>
<dbReference type="InterPro" id="IPR011623">
    <property type="entry name" value="7TMR_DISM_rcpt_extracell_dom1"/>
</dbReference>
<keyword evidence="3" id="KW-1133">Transmembrane helix</keyword>
<accession>A0ABS0XQX2</accession>
<proteinExistence type="predicted"/>
<feature type="domain" description="GGDEF" evidence="5">
    <location>
        <begin position="427"/>
        <end position="562"/>
    </location>
</feature>
<evidence type="ECO:0000259" key="5">
    <source>
        <dbReference type="PROSITE" id="PS50887"/>
    </source>
</evidence>
<evidence type="ECO:0000256" key="2">
    <source>
        <dbReference type="ARBA" id="ARBA00034247"/>
    </source>
</evidence>
<dbReference type="InterPro" id="IPR029787">
    <property type="entry name" value="Nucleotide_cyclase"/>
</dbReference>
<dbReference type="InterPro" id="IPR050469">
    <property type="entry name" value="Diguanylate_Cyclase"/>
</dbReference>
<dbReference type="Pfam" id="PF07695">
    <property type="entry name" value="7TMR-DISM_7TM"/>
    <property type="match status" value="1"/>
</dbReference>
<feature type="transmembrane region" description="Helical" evidence="3">
    <location>
        <begin position="242"/>
        <end position="261"/>
    </location>
</feature>
<dbReference type="PANTHER" id="PTHR45138:SF9">
    <property type="entry name" value="DIGUANYLATE CYCLASE DGCM-RELATED"/>
    <property type="match status" value="1"/>
</dbReference>
<dbReference type="CDD" id="cd01949">
    <property type="entry name" value="GGDEF"/>
    <property type="match status" value="1"/>
</dbReference>
<feature type="transmembrane region" description="Helical" evidence="3">
    <location>
        <begin position="173"/>
        <end position="195"/>
    </location>
</feature>
<dbReference type="PROSITE" id="PS50887">
    <property type="entry name" value="GGDEF"/>
    <property type="match status" value="1"/>
</dbReference>
<feature type="signal peptide" evidence="4">
    <location>
        <begin position="1"/>
        <end position="28"/>
    </location>
</feature>
<comment type="catalytic activity">
    <reaction evidence="2">
        <text>2 GTP = 3',3'-c-di-GMP + 2 diphosphate</text>
        <dbReference type="Rhea" id="RHEA:24898"/>
        <dbReference type="ChEBI" id="CHEBI:33019"/>
        <dbReference type="ChEBI" id="CHEBI:37565"/>
        <dbReference type="ChEBI" id="CHEBI:58805"/>
        <dbReference type="EC" id="2.7.7.65"/>
    </reaction>
</comment>
<gene>
    <name evidence="6" type="ORF">JAO74_10340</name>
</gene>
<dbReference type="RefSeq" id="WP_199037635.1">
    <property type="nucleotide sequence ID" value="NZ_JAELXS010000005.1"/>
</dbReference>
<feature type="chain" id="PRO_5046700893" description="diguanylate cyclase" evidence="4">
    <location>
        <begin position="29"/>
        <end position="567"/>
    </location>
</feature>
<evidence type="ECO:0000313" key="6">
    <source>
        <dbReference type="EMBL" id="MBJ6122190.1"/>
    </source>
</evidence>
<dbReference type="InterPro" id="IPR043128">
    <property type="entry name" value="Rev_trsase/Diguanyl_cyclase"/>
</dbReference>
<feature type="transmembrane region" description="Helical" evidence="3">
    <location>
        <begin position="273"/>
        <end position="296"/>
    </location>
</feature>
<feature type="transmembrane region" description="Helical" evidence="3">
    <location>
        <begin position="365"/>
        <end position="383"/>
    </location>
</feature>
<dbReference type="SMART" id="SM00267">
    <property type="entry name" value="GGDEF"/>
    <property type="match status" value="1"/>
</dbReference>
<evidence type="ECO:0000256" key="4">
    <source>
        <dbReference type="SAM" id="SignalP"/>
    </source>
</evidence>
<keyword evidence="4" id="KW-0732">Signal</keyword>
<reference evidence="7" key="1">
    <citation type="submission" date="2020-12" db="EMBL/GenBank/DDBJ databases">
        <title>Hymenobacter sp.</title>
        <authorList>
            <person name="Kim M.K."/>
        </authorList>
    </citation>
    <scope>NUCLEOTIDE SEQUENCE [LARGE SCALE GENOMIC DNA]</scope>
    <source>
        <strain evidence="7">BT553</strain>
    </source>
</reference>
<keyword evidence="3" id="KW-0472">Membrane</keyword>
<keyword evidence="3" id="KW-0812">Transmembrane</keyword>
<keyword evidence="7" id="KW-1185">Reference proteome</keyword>
<evidence type="ECO:0000256" key="3">
    <source>
        <dbReference type="SAM" id="Phobius"/>
    </source>
</evidence>
<feature type="transmembrane region" description="Helical" evidence="3">
    <location>
        <begin position="329"/>
        <end position="353"/>
    </location>
</feature>
<dbReference type="PANTHER" id="PTHR45138">
    <property type="entry name" value="REGULATORY COMPONENTS OF SENSORY TRANSDUCTION SYSTEM"/>
    <property type="match status" value="1"/>
</dbReference>
<dbReference type="EMBL" id="JAELXS010000005">
    <property type="protein sequence ID" value="MBJ6122190.1"/>
    <property type="molecule type" value="Genomic_DNA"/>
</dbReference>
<feature type="transmembrane region" description="Helical" evidence="3">
    <location>
        <begin position="207"/>
        <end position="230"/>
    </location>
</feature>
<dbReference type="Pfam" id="PF00990">
    <property type="entry name" value="GGDEF"/>
    <property type="match status" value="1"/>
</dbReference>
<dbReference type="PROSITE" id="PS51257">
    <property type="entry name" value="PROKAR_LIPOPROTEIN"/>
    <property type="match status" value="1"/>
</dbReference>
<evidence type="ECO:0000256" key="1">
    <source>
        <dbReference type="ARBA" id="ARBA00012528"/>
    </source>
</evidence>
<dbReference type="EC" id="2.7.7.65" evidence="1"/>
<dbReference type="Proteomes" id="UP000640426">
    <property type="component" value="Unassembled WGS sequence"/>
</dbReference>
<feature type="transmembrane region" description="Helical" evidence="3">
    <location>
        <begin position="302"/>
        <end position="322"/>
    </location>
</feature>
<protein>
    <recommendedName>
        <fullName evidence="1">diguanylate cyclase</fullName>
        <ecNumber evidence="1">2.7.7.65</ecNumber>
    </recommendedName>
</protein>
<organism evidence="6 7">
    <name type="scientific">Sphingomonas mollis</name>
    <dbReference type="NCBI Taxonomy" id="2795726"/>
    <lineage>
        <taxon>Bacteria</taxon>
        <taxon>Pseudomonadati</taxon>
        <taxon>Pseudomonadota</taxon>
        <taxon>Alphaproteobacteria</taxon>
        <taxon>Sphingomonadales</taxon>
        <taxon>Sphingomonadaceae</taxon>
        <taxon>Sphingomonas</taxon>
    </lineage>
</organism>